<proteinExistence type="predicted"/>
<protein>
    <submittedName>
        <fullName evidence="1">Uncharacterized protein</fullName>
    </submittedName>
</protein>
<name>A0A4C1SV83_EUMVA</name>
<reference evidence="1 2" key="1">
    <citation type="journal article" date="2019" name="Commun. Biol.">
        <title>The bagworm genome reveals a unique fibroin gene that provides high tensile strength.</title>
        <authorList>
            <person name="Kono N."/>
            <person name="Nakamura H."/>
            <person name="Ohtoshi R."/>
            <person name="Tomita M."/>
            <person name="Numata K."/>
            <person name="Arakawa K."/>
        </authorList>
    </citation>
    <scope>NUCLEOTIDE SEQUENCE [LARGE SCALE GENOMIC DNA]</scope>
</reference>
<dbReference type="Proteomes" id="UP000299102">
    <property type="component" value="Unassembled WGS sequence"/>
</dbReference>
<comment type="caution">
    <text evidence="1">The sequence shown here is derived from an EMBL/GenBank/DDBJ whole genome shotgun (WGS) entry which is preliminary data.</text>
</comment>
<evidence type="ECO:0000313" key="1">
    <source>
        <dbReference type="EMBL" id="GBP06082.1"/>
    </source>
</evidence>
<gene>
    <name evidence="1" type="ORF">EVAR_3304_1</name>
</gene>
<dbReference type="AlphaFoldDB" id="A0A4C1SV83"/>
<sequence>MGTTVDANLQWGPHVVSVAGYLYLKSLSSKHNKSNKYGIDHCVKFAEKTGIRLCKRKLFRQMGLEANYLPANSTTRRGSITFAASISHATVVKSSKYHSKDIKAIYTSTSLHSRLCPRGQRMNFSILYVNRNENALCHAPNRCPVLNPDPCPALDAKCLPLDSDHIPVSDSKLDFDA</sequence>
<keyword evidence="2" id="KW-1185">Reference proteome</keyword>
<accession>A0A4C1SV83</accession>
<dbReference type="EMBL" id="BGZK01000020">
    <property type="protein sequence ID" value="GBP06082.1"/>
    <property type="molecule type" value="Genomic_DNA"/>
</dbReference>
<evidence type="ECO:0000313" key="2">
    <source>
        <dbReference type="Proteomes" id="UP000299102"/>
    </source>
</evidence>
<organism evidence="1 2">
    <name type="scientific">Eumeta variegata</name>
    <name type="common">Bagworm moth</name>
    <name type="synonym">Eumeta japonica</name>
    <dbReference type="NCBI Taxonomy" id="151549"/>
    <lineage>
        <taxon>Eukaryota</taxon>
        <taxon>Metazoa</taxon>
        <taxon>Ecdysozoa</taxon>
        <taxon>Arthropoda</taxon>
        <taxon>Hexapoda</taxon>
        <taxon>Insecta</taxon>
        <taxon>Pterygota</taxon>
        <taxon>Neoptera</taxon>
        <taxon>Endopterygota</taxon>
        <taxon>Lepidoptera</taxon>
        <taxon>Glossata</taxon>
        <taxon>Ditrysia</taxon>
        <taxon>Tineoidea</taxon>
        <taxon>Psychidae</taxon>
        <taxon>Oiketicinae</taxon>
        <taxon>Eumeta</taxon>
    </lineage>
</organism>